<dbReference type="EMBL" id="JAATVY010000016">
    <property type="protein sequence ID" value="NJC72125.1"/>
    <property type="molecule type" value="Genomic_DNA"/>
</dbReference>
<dbReference type="NCBIfam" id="NF042914">
    <property type="entry name" value="SAV915_dom"/>
    <property type="match status" value="1"/>
</dbReference>
<name>A0ABX0Y3Z2_9ACTN</name>
<proteinExistence type="predicted"/>
<dbReference type="RefSeq" id="WP_167927033.1">
    <property type="nucleotide sequence ID" value="NZ_JAATVY010000016.1"/>
</dbReference>
<evidence type="ECO:0000313" key="2">
    <source>
        <dbReference type="Proteomes" id="UP000722989"/>
    </source>
</evidence>
<comment type="caution">
    <text evidence="1">The sequence shown here is derived from an EMBL/GenBank/DDBJ whole genome shotgun (WGS) entry which is preliminary data.</text>
</comment>
<protein>
    <recommendedName>
        <fullName evidence="3">SseB protein N-terminal domain-containing protein</fullName>
    </recommendedName>
</protein>
<sequence>MDLPEVVYVPAYPDPEAGRTGVRFETRLLSTGEPVGVGFRSREGLVAALGPAQPWLAIRLDRLQDIFGAARIGRILIDPPVDEAAGRWTPVHLNALAGVLEGHRG</sequence>
<dbReference type="Proteomes" id="UP000722989">
    <property type="component" value="Unassembled WGS sequence"/>
</dbReference>
<organism evidence="1 2">
    <name type="scientific">Planosporangium thailandense</name>
    <dbReference type="NCBI Taxonomy" id="765197"/>
    <lineage>
        <taxon>Bacteria</taxon>
        <taxon>Bacillati</taxon>
        <taxon>Actinomycetota</taxon>
        <taxon>Actinomycetes</taxon>
        <taxon>Micromonosporales</taxon>
        <taxon>Micromonosporaceae</taxon>
        <taxon>Planosporangium</taxon>
    </lineage>
</organism>
<reference evidence="1 2" key="1">
    <citation type="submission" date="2020-03" db="EMBL/GenBank/DDBJ databases">
        <title>WGS of the type strain of Planosporangium spp.</title>
        <authorList>
            <person name="Thawai C."/>
        </authorList>
    </citation>
    <scope>NUCLEOTIDE SEQUENCE [LARGE SCALE GENOMIC DNA]</scope>
    <source>
        <strain evidence="1 2">TBRC 5610</strain>
    </source>
</reference>
<keyword evidence="2" id="KW-1185">Reference proteome</keyword>
<dbReference type="InterPro" id="IPR049975">
    <property type="entry name" value="SAV_915-like_dom"/>
</dbReference>
<gene>
    <name evidence="1" type="ORF">HC031_20745</name>
</gene>
<evidence type="ECO:0000313" key="1">
    <source>
        <dbReference type="EMBL" id="NJC72125.1"/>
    </source>
</evidence>
<evidence type="ECO:0008006" key="3">
    <source>
        <dbReference type="Google" id="ProtNLM"/>
    </source>
</evidence>
<accession>A0ABX0Y3Z2</accession>